<protein>
    <submittedName>
        <fullName evidence="1">Uncharacterized protein</fullName>
    </submittedName>
</protein>
<keyword evidence="2" id="KW-1185">Reference proteome</keyword>
<dbReference type="STRING" id="57704.SAMN04489793_2846"/>
<reference evidence="2" key="1">
    <citation type="submission" date="2016-10" db="EMBL/GenBank/DDBJ databases">
        <authorList>
            <person name="Varghese N."/>
            <person name="Submissions S."/>
        </authorList>
    </citation>
    <scope>NUCLEOTIDE SEQUENCE [LARGE SCALE GENOMIC DNA]</scope>
    <source>
        <strain evidence="2">DSM 44234</strain>
    </source>
</reference>
<accession>A0A1H4UBK7</accession>
<proteinExistence type="predicted"/>
<dbReference type="Proteomes" id="UP000182241">
    <property type="component" value="Unassembled WGS sequence"/>
</dbReference>
<dbReference type="OrthoDB" id="9900606at2"/>
<sequence>MPSHPKATADMFAATKFHTADDKALTVNATVRFLESGLDPSKLTKRAYYFFHQTLSMSAQYNLDGFRHHHLIDDAAKADFLDEVRYLVDRQAMLDPERNSDMASLFADGFDGRYADLLNQF</sequence>
<name>A0A1H4UBK7_TSUTY</name>
<dbReference type="EMBL" id="FNSA01000003">
    <property type="protein sequence ID" value="SEC66159.1"/>
    <property type="molecule type" value="Genomic_DNA"/>
</dbReference>
<evidence type="ECO:0000313" key="2">
    <source>
        <dbReference type="Proteomes" id="UP000182241"/>
    </source>
</evidence>
<dbReference type="RefSeq" id="WP_068741753.1">
    <property type="nucleotide sequence ID" value="NZ_FNSA01000003.1"/>
</dbReference>
<organism evidence="1 2">
    <name type="scientific">Tsukamurella tyrosinosolvens</name>
    <dbReference type="NCBI Taxonomy" id="57704"/>
    <lineage>
        <taxon>Bacteria</taxon>
        <taxon>Bacillati</taxon>
        <taxon>Actinomycetota</taxon>
        <taxon>Actinomycetes</taxon>
        <taxon>Mycobacteriales</taxon>
        <taxon>Tsukamurellaceae</taxon>
        <taxon>Tsukamurella</taxon>
    </lineage>
</organism>
<gene>
    <name evidence="1" type="ORF">SAMN04489793_2846</name>
</gene>
<dbReference type="AlphaFoldDB" id="A0A1H4UBK7"/>
<evidence type="ECO:0000313" key="1">
    <source>
        <dbReference type="EMBL" id="SEC66159.1"/>
    </source>
</evidence>